<sequence length="390" mass="39677">MIWPKKSSVAAPQPGTSTAAGPFPEIWVTGIGLICLAGDQPFALLGAVGSPLSGARPDPLISVPAVGQAGEQAVLTAPIAALEGLGHPGERMQLLAETALSQVLAALPAAIDREQTLVVTLVPEKTAARGSALNPEQLEIAAKALGLETAQFRFVEANQGGAASLAEACRGLAEGTWQTVLFGGVDSLVDAVTCTELALAGRIMTVGGAEGLVPGEGAAYLVLQAPGNTRKDPAPPVRASIKGVAQAPEPHAGDAGSRRMTGLATAAEQVLDQAGLGRHALGGVVVPFGGDTAGALEWHQATQKLWPPNGKAASQDGPALRQAEPPAPPEELQPHLALGSLGAAALPINIALACARFEFKHPKLGSILVCEAGDGPFRGAVLLQTWKEKR</sequence>
<dbReference type="SUPFAM" id="SSF53901">
    <property type="entry name" value="Thiolase-like"/>
    <property type="match status" value="1"/>
</dbReference>
<evidence type="ECO:0000256" key="1">
    <source>
        <dbReference type="SAM" id="MobiDB-lite"/>
    </source>
</evidence>
<evidence type="ECO:0008006" key="4">
    <source>
        <dbReference type="Google" id="ProtNLM"/>
    </source>
</evidence>
<keyword evidence="3" id="KW-1185">Reference proteome</keyword>
<proteinExistence type="predicted"/>
<reference evidence="2 3" key="2">
    <citation type="journal article" date="2021" name="Int. J. Syst. Evol. Microbiol.">
        <title>Isolation and Polyphasic Characterization of Desulfuromonas versatilis sp. Nov., an Electrogenic Bacteria Capable of Versatile Metabolism Isolated from a Graphene Oxide-Reducing Enrichment Culture.</title>
        <authorList>
            <person name="Xie L."/>
            <person name="Yoshida N."/>
            <person name="Ishii S."/>
            <person name="Meng L."/>
        </authorList>
    </citation>
    <scope>NUCLEOTIDE SEQUENCE [LARGE SCALE GENOMIC DNA]</scope>
    <source>
        <strain evidence="2 3">NIT-T3</strain>
    </source>
</reference>
<dbReference type="RefSeq" id="WP_221250514.1">
    <property type="nucleotide sequence ID" value="NZ_AP024355.1"/>
</dbReference>
<organism evidence="2 3">
    <name type="scientific">Desulfuromonas versatilis</name>
    <dbReference type="NCBI Taxonomy" id="2802975"/>
    <lineage>
        <taxon>Bacteria</taxon>
        <taxon>Pseudomonadati</taxon>
        <taxon>Thermodesulfobacteriota</taxon>
        <taxon>Desulfuromonadia</taxon>
        <taxon>Desulfuromonadales</taxon>
        <taxon>Desulfuromonadaceae</taxon>
        <taxon>Desulfuromonas</taxon>
    </lineage>
</organism>
<dbReference type="Gene3D" id="3.40.47.10">
    <property type="match status" value="1"/>
</dbReference>
<dbReference type="Proteomes" id="UP001319827">
    <property type="component" value="Chromosome"/>
</dbReference>
<evidence type="ECO:0000313" key="2">
    <source>
        <dbReference type="EMBL" id="BCR03031.1"/>
    </source>
</evidence>
<evidence type="ECO:0000313" key="3">
    <source>
        <dbReference type="Proteomes" id="UP001319827"/>
    </source>
</evidence>
<dbReference type="EMBL" id="AP024355">
    <property type="protein sequence ID" value="BCR03031.1"/>
    <property type="molecule type" value="Genomic_DNA"/>
</dbReference>
<accession>A0ABM8HNI3</accession>
<name>A0ABM8HNI3_9BACT</name>
<dbReference type="InterPro" id="IPR016039">
    <property type="entry name" value="Thiolase-like"/>
</dbReference>
<feature type="region of interest" description="Disordered" evidence="1">
    <location>
        <begin position="306"/>
        <end position="332"/>
    </location>
</feature>
<protein>
    <recommendedName>
        <fullName evidence="4">Beta-ketoacyl synthase N-terminal domain-containing protein</fullName>
    </recommendedName>
</protein>
<reference evidence="2 3" key="1">
    <citation type="journal article" date="2016" name="C (Basel)">
        <title>Selective Growth of and Electricity Production by Marine Exoelectrogenic Bacteria in Self-Aggregated Hydrogel of Microbially Reduced Graphene Oxide.</title>
        <authorList>
            <person name="Yoshida N."/>
            <person name="Goto Y."/>
            <person name="Miyata Y."/>
        </authorList>
    </citation>
    <scope>NUCLEOTIDE SEQUENCE [LARGE SCALE GENOMIC DNA]</scope>
    <source>
        <strain evidence="2 3">NIT-T3</strain>
    </source>
</reference>
<gene>
    <name evidence="2" type="ORF">DESUT3_01000</name>
</gene>